<keyword evidence="4 7" id="KW-0812">Transmembrane</keyword>
<dbReference type="Pfam" id="PF02472">
    <property type="entry name" value="ExbD"/>
    <property type="match status" value="1"/>
</dbReference>
<organism evidence="9 10">
    <name type="scientific">Ponticaulis profundi</name>
    <dbReference type="NCBI Taxonomy" id="2665222"/>
    <lineage>
        <taxon>Bacteria</taxon>
        <taxon>Pseudomonadati</taxon>
        <taxon>Pseudomonadota</taxon>
        <taxon>Alphaproteobacteria</taxon>
        <taxon>Hyphomonadales</taxon>
        <taxon>Hyphomonadaceae</taxon>
        <taxon>Ponticaulis</taxon>
    </lineage>
</organism>
<keyword evidence="5 8" id="KW-1133">Transmembrane helix</keyword>
<evidence type="ECO:0000313" key="10">
    <source>
        <dbReference type="Proteomes" id="UP001596303"/>
    </source>
</evidence>
<evidence type="ECO:0000256" key="8">
    <source>
        <dbReference type="SAM" id="Phobius"/>
    </source>
</evidence>
<evidence type="ECO:0000256" key="4">
    <source>
        <dbReference type="ARBA" id="ARBA00022692"/>
    </source>
</evidence>
<dbReference type="Proteomes" id="UP001596303">
    <property type="component" value="Unassembled WGS sequence"/>
</dbReference>
<evidence type="ECO:0000313" key="9">
    <source>
        <dbReference type="EMBL" id="MFC6197334.1"/>
    </source>
</evidence>
<comment type="subcellular location">
    <subcellularLocation>
        <location evidence="1">Cell membrane</location>
        <topology evidence="1">Single-pass membrane protein</topology>
    </subcellularLocation>
    <subcellularLocation>
        <location evidence="7">Cell membrane</location>
        <topology evidence="7">Single-pass type II membrane protein</topology>
    </subcellularLocation>
</comment>
<accession>A0ABW1S768</accession>
<evidence type="ECO:0000256" key="5">
    <source>
        <dbReference type="ARBA" id="ARBA00022989"/>
    </source>
</evidence>
<keyword evidence="10" id="KW-1185">Reference proteome</keyword>
<evidence type="ECO:0000256" key="3">
    <source>
        <dbReference type="ARBA" id="ARBA00022475"/>
    </source>
</evidence>
<reference evidence="10" key="1">
    <citation type="journal article" date="2019" name="Int. J. Syst. Evol. Microbiol.">
        <title>The Global Catalogue of Microorganisms (GCM) 10K type strain sequencing project: providing services to taxonomists for standard genome sequencing and annotation.</title>
        <authorList>
            <consortium name="The Broad Institute Genomics Platform"/>
            <consortium name="The Broad Institute Genome Sequencing Center for Infectious Disease"/>
            <person name="Wu L."/>
            <person name="Ma J."/>
        </authorList>
    </citation>
    <scope>NUCLEOTIDE SEQUENCE [LARGE SCALE GENOMIC DNA]</scope>
    <source>
        <strain evidence="10">CGMCC-1.15741</strain>
    </source>
</reference>
<dbReference type="PANTHER" id="PTHR30558:SF13">
    <property type="entry name" value="BIOPOLYMER TRANSPORT PROTEIN EXBD2"/>
    <property type="match status" value="1"/>
</dbReference>
<sequence length="135" mass="14987">MARKVRARAAEEQALDLTPMLDVTFILLIFFIVTAQFIKTPGVEISRVDVENDDLVTPLGILVAIDSNSDVFVDKEKIDIRELEFTIRELRDSNPKGKLVLQVDNDSEAEVLDQAMQAIVSADPESAVNISTELD</sequence>
<dbReference type="EMBL" id="JBHSSW010000004">
    <property type="protein sequence ID" value="MFC6197334.1"/>
    <property type="molecule type" value="Genomic_DNA"/>
</dbReference>
<protein>
    <submittedName>
        <fullName evidence="9">ExbD/TolR family protein</fullName>
    </submittedName>
</protein>
<feature type="transmembrane region" description="Helical" evidence="8">
    <location>
        <begin position="20"/>
        <end position="38"/>
    </location>
</feature>
<keyword evidence="3" id="KW-1003">Cell membrane</keyword>
<comment type="caution">
    <text evidence="9">The sequence shown here is derived from an EMBL/GenBank/DDBJ whole genome shotgun (WGS) entry which is preliminary data.</text>
</comment>
<evidence type="ECO:0000256" key="1">
    <source>
        <dbReference type="ARBA" id="ARBA00004162"/>
    </source>
</evidence>
<comment type="similarity">
    <text evidence="2 7">Belongs to the ExbD/TolR family.</text>
</comment>
<keyword evidence="7" id="KW-0653">Protein transport</keyword>
<evidence type="ECO:0000256" key="7">
    <source>
        <dbReference type="RuleBase" id="RU003879"/>
    </source>
</evidence>
<dbReference type="PANTHER" id="PTHR30558">
    <property type="entry name" value="EXBD MEMBRANE COMPONENT OF PMF-DRIVEN MACROMOLECULE IMPORT SYSTEM"/>
    <property type="match status" value="1"/>
</dbReference>
<evidence type="ECO:0000256" key="2">
    <source>
        <dbReference type="ARBA" id="ARBA00005811"/>
    </source>
</evidence>
<proteinExistence type="inferred from homology"/>
<dbReference type="InterPro" id="IPR003400">
    <property type="entry name" value="ExbD"/>
</dbReference>
<keyword evidence="7" id="KW-0813">Transport</keyword>
<gene>
    <name evidence="9" type="ORF">ACFQDM_04555</name>
</gene>
<name>A0ABW1S768_9PROT</name>
<evidence type="ECO:0000256" key="6">
    <source>
        <dbReference type="ARBA" id="ARBA00023136"/>
    </source>
</evidence>
<dbReference type="RefSeq" id="WP_377376061.1">
    <property type="nucleotide sequence ID" value="NZ_JBHSSW010000004.1"/>
</dbReference>
<keyword evidence="6 8" id="KW-0472">Membrane</keyword>